<reference evidence="1" key="2">
    <citation type="submission" date="2016-06" db="EMBL/GenBank/DDBJ databases">
        <title>The genome of a short-lived fish provides insights into sex chromosome evolution and the genetic control of aging.</title>
        <authorList>
            <person name="Reichwald K."/>
            <person name="Felder M."/>
            <person name="Petzold A."/>
            <person name="Koch P."/>
            <person name="Groth M."/>
            <person name="Platzer M."/>
        </authorList>
    </citation>
    <scope>NUCLEOTIDE SEQUENCE</scope>
    <source>
        <tissue evidence="1">Brain</tissue>
    </source>
</reference>
<gene>
    <name evidence="1" type="primary">Nfu_g_1_005526</name>
</gene>
<reference evidence="1" key="1">
    <citation type="submission" date="2016-05" db="EMBL/GenBank/DDBJ databases">
        <authorList>
            <person name="Lavstsen T."/>
            <person name="Jespersen J.S."/>
        </authorList>
    </citation>
    <scope>NUCLEOTIDE SEQUENCE</scope>
    <source>
        <tissue evidence="1">Brain</tissue>
    </source>
</reference>
<protein>
    <submittedName>
        <fullName evidence="1">Uncharacterized protein</fullName>
    </submittedName>
</protein>
<feature type="non-terminal residue" evidence="1">
    <location>
        <position position="1"/>
    </location>
</feature>
<dbReference type="EMBL" id="HAEF01001320">
    <property type="protein sequence ID" value="SBR38702.1"/>
    <property type="molecule type" value="Transcribed_RNA"/>
</dbReference>
<sequence>SINRQKQDENFCLGLKSRKFIRNILFMEWKSEVKLTLSRLKAQSEVVRVRIHEEVVANSALTGFQPQHTRGAGPGAPPQHVLADSCSHTPGPVVGSPVQWVHQKPFGHLVNRESSRTYMMADVAGSITFSLSSPYSFTSITGAQGEPALICKKYRVPVVDLPFLVFLSKGQLISTVLGSDTGPTTGLRALRPSS</sequence>
<dbReference type="AlphaFoldDB" id="A0A1A8L228"/>
<evidence type="ECO:0000313" key="1">
    <source>
        <dbReference type="EMBL" id="SBR38702.1"/>
    </source>
</evidence>
<organism evidence="1">
    <name type="scientific">Nothobranchius pienaari</name>
    <dbReference type="NCBI Taxonomy" id="704102"/>
    <lineage>
        <taxon>Eukaryota</taxon>
        <taxon>Metazoa</taxon>
        <taxon>Chordata</taxon>
        <taxon>Craniata</taxon>
        <taxon>Vertebrata</taxon>
        <taxon>Euteleostomi</taxon>
        <taxon>Actinopterygii</taxon>
        <taxon>Neopterygii</taxon>
        <taxon>Teleostei</taxon>
        <taxon>Neoteleostei</taxon>
        <taxon>Acanthomorphata</taxon>
        <taxon>Ovalentaria</taxon>
        <taxon>Atherinomorphae</taxon>
        <taxon>Cyprinodontiformes</taxon>
        <taxon>Nothobranchiidae</taxon>
        <taxon>Nothobranchius</taxon>
    </lineage>
</organism>
<name>A0A1A8L228_9TELE</name>
<proteinExistence type="predicted"/>
<accession>A0A1A8L228</accession>